<keyword evidence="3" id="KW-1185">Reference proteome</keyword>
<organism evidence="2 3">
    <name type="scientific">Candidatus Comchoanobacter bicostacola</name>
    <dbReference type="NCBI Taxonomy" id="2919598"/>
    <lineage>
        <taxon>Bacteria</taxon>
        <taxon>Pseudomonadati</taxon>
        <taxon>Pseudomonadota</taxon>
        <taxon>Gammaproteobacteria</taxon>
        <taxon>Candidatus Comchoanobacterales</taxon>
        <taxon>Candidatus Comchoanobacteraceae</taxon>
        <taxon>Candidatus Comchoanobacter</taxon>
    </lineage>
</organism>
<evidence type="ECO:0000313" key="2">
    <source>
        <dbReference type="EMBL" id="UTC24178.1"/>
    </source>
</evidence>
<evidence type="ECO:0000256" key="1">
    <source>
        <dbReference type="SAM" id="MobiDB-lite"/>
    </source>
</evidence>
<proteinExistence type="predicted"/>
<protein>
    <submittedName>
        <fullName evidence="2">Uncharacterized protein</fullName>
    </submittedName>
</protein>
<feature type="region of interest" description="Disordered" evidence="1">
    <location>
        <begin position="1"/>
        <end position="36"/>
    </location>
</feature>
<dbReference type="RefSeq" id="WP_258567962.1">
    <property type="nucleotide sequence ID" value="NZ_CP092900.1"/>
</dbReference>
<evidence type="ECO:0000313" key="3">
    <source>
        <dbReference type="Proteomes" id="UP001055955"/>
    </source>
</evidence>
<name>A0ABY5DHH4_9GAMM</name>
<reference evidence="2 3" key="1">
    <citation type="journal article" date="2022" name="Nat. Microbiol.">
        <title>The microbiome of a bacterivorous marine choanoflagellate contains a resource-demanding obligate bacterial associate.</title>
        <authorList>
            <person name="Needham D.M."/>
            <person name="Poirier C."/>
            <person name="Bachy C."/>
            <person name="George E.E."/>
            <person name="Wilken S."/>
            <person name="Yung C.C.M."/>
            <person name="Limardo A.J."/>
            <person name="Morando M."/>
            <person name="Sudek L."/>
            <person name="Malmstrom R.R."/>
            <person name="Keeling P.J."/>
            <person name="Santoro A.E."/>
            <person name="Worden A.Z."/>
        </authorList>
    </citation>
    <scope>NUCLEOTIDE SEQUENCE [LARGE SCALE GENOMIC DNA]</scope>
    <source>
        <strain evidence="2 3">Comchoano-1</strain>
    </source>
</reference>
<dbReference type="EMBL" id="CP092900">
    <property type="protein sequence ID" value="UTC24178.1"/>
    <property type="molecule type" value="Genomic_DNA"/>
</dbReference>
<gene>
    <name evidence="2" type="ORF">MMH89_02940</name>
</gene>
<sequence>MAERHKQFWRVNPVPSGGGVKRSDSSPAGAPVSRRAVTEPGKGITAFFPNDFSKEQADMISAVVAEAGRPEYLYAQRRDTRQYLRQQCRSLFDGEGIGDPSAESGYLKYLKTNTAVQGRQAEVAIYYDGSHISPDLVMEIQRAKRGERIKDAHALESLASYQIARGAVHQWYDMNKESKDCDIRGEDFIRTLYYVNTPKLNDSAKKSKDYQSFCNDKRLTKEGEEGLLIKYKQILAQAITVAAENGEAFSMVTPGAFLYGLTPEHQSLAKSIFLDAVVAVATDPSVSSTNFKGLSVNPPVVKKGDPLAGYLESKLKDAKLCFPVIVNYQDSSALSRAAQHLKVDFRCAESVMGEALGCVGNGGLGDRANKAFEENLFRQAPELVGVFSPKFNQALQGKDRLVKVSVPNFLESAKAGLSSKI</sequence>
<accession>A0ABY5DHH4</accession>
<dbReference type="Proteomes" id="UP001055955">
    <property type="component" value="Chromosome"/>
</dbReference>